<keyword evidence="4" id="KW-1185">Reference proteome</keyword>
<keyword evidence="2" id="KW-0812">Transmembrane</keyword>
<dbReference type="Proteomes" id="UP000317238">
    <property type="component" value="Unassembled WGS sequence"/>
</dbReference>
<protein>
    <submittedName>
        <fullName evidence="3">Uncharacterized protein</fullName>
    </submittedName>
</protein>
<organism evidence="3 4">
    <name type="scientific">Crateriforma conspicua</name>
    <dbReference type="NCBI Taxonomy" id="2527996"/>
    <lineage>
        <taxon>Bacteria</taxon>
        <taxon>Pseudomonadati</taxon>
        <taxon>Planctomycetota</taxon>
        <taxon>Planctomycetia</taxon>
        <taxon>Planctomycetales</taxon>
        <taxon>Planctomycetaceae</taxon>
        <taxon>Crateriforma</taxon>
    </lineage>
</organism>
<dbReference type="EMBL" id="SJPL01000001">
    <property type="protein sequence ID" value="TWT69878.1"/>
    <property type="molecule type" value="Genomic_DNA"/>
</dbReference>
<accession>A0A5C5Y4I3</accession>
<feature type="region of interest" description="Disordered" evidence="1">
    <location>
        <begin position="889"/>
        <end position="914"/>
    </location>
</feature>
<feature type="transmembrane region" description="Helical" evidence="2">
    <location>
        <begin position="33"/>
        <end position="55"/>
    </location>
</feature>
<evidence type="ECO:0000313" key="3">
    <source>
        <dbReference type="EMBL" id="TWT69878.1"/>
    </source>
</evidence>
<name>A0A5C5Y4I3_9PLAN</name>
<gene>
    <name evidence="3" type="ORF">Pan14r_21740</name>
</gene>
<dbReference type="RefSeq" id="WP_197203552.1">
    <property type="nucleotide sequence ID" value="NZ_SJPL01000001.1"/>
</dbReference>
<sequence length="2015" mass="220505">MNGPTLKRQTRNMTRSFQSRPVRPCGDDRRSGIILLVVLSMLAFLGILVVTYVTYTSSSRQSAFGIASREMRKTEPSEDFKDAVATLIRGTSDPLHPMYGEDLLSDLYGITDAVQTAVREIDQTGPFNESSVAADRPMHVGGGFVRIPLSFFQHDENGIRLGLDLTTTNPNDRLQTPLFGFYPDDHANNPNERINPRDSVFGVDDFFSGRVLTLASGPLAGNSFRIVRSIGWRPDAANDRSTRLSVYIALDPDLQVALSDGTELTVGDLFNFPNAANPDPYAVSALFYASTTPGWMSTRQYANAGAAGETGFRLIINGQPMNGGGVGFDGNNVDQDTTVSYADPAATYPISFQPRAVDSIRNRFDPNIPLRGPLEVKSSDQEFLDQATNNYRMVQGIDGDYDESYDAADFQNWFLSHTYVDGNGQRRIIPSFHRPALINYIVNQYDLSSASATELRTIVEAIRRATFRPLSFAQGQFSDANNNLLPNAINPQFSGGNTDPAFSTPLLVDRDAGATGSIPQMIGLDQLVNALVNGPWDVDNDGDGVPDSIWVDFGLPTKTAPDGRLIKPLVAPLIEDLSARLNVNAHGTIDSPVDLSSSENEPWFDPTPRTSNNVNREIYRGIGFGPAEIVLPYGNVVHTDAQVLAGGTQYSNLLAGRYQNRLGIAPAWPYAYPGLQGNDLLDSLINRPRVGSRWLGAGTGLSADPFGRGGYGLSRSGRLFVAGSGTIVRNYDAGPPVRTQIDENIDDPYEMDPRGVLSGDNAYRTKDMVGLADQSLFSRMEQVSRLTGLPASAARTLTTVSTSLDVPAALPPEGSRSQGAPLALMEMLLQRLNSDGRISSETDLQNEQAYLDAILPRELKLGQKLDLNRPFGNGVDDAFGQLAADTVENGRGSRAGVDDNANGSTDEGSEGNGVIDEPLEVYYEMRAYPNAGNANNTATYLSNVRPSGTNGIDGPTYNVTLETPRTLLARNIYVLMMAITGDGYDFPVADQGNTDPAEYRARRLAQWAVNVVDYRDPDSIMTPFVYDRNPLDGDWNVTYDTDGDGYADIDFNGNTVTGNQPASPMVWGVESPDLLFSESLALHDIRVRDTKQEGGGSGSDKSDTPPDPDTDQLRIPQGSLFLELFNPRQRVLNNNDQQHAPGLPMELYRYQGGQYRLELDKTVTTPSTNGVVEVPVWRIAISEPHYDGANSPNDREISPQYIRDQIQSGTLNLADSYSFDPGTPRNPIGTQYNDGNSQHTQNFRPLDELNQDNRRLNLERFIFFTDYNNVTELENVTHVMPWLTGDPNRVARVFFNRSGSNNARLLGEQYLTLAPRPVTYLGSQVSSGDVAPAGNSPQRFEISNANPVIGLAHYNFDTTPLNTPNTTSLSQPGLSLIMGAFAEPLGWQATARPVHGIGLNISEPLPTPTGYYPEPTAQYDSSNSTEYPLIDSYIDWDDPINDPPRDQPLDMLLSNAPVGDLTLDLATSANPAEPMLGTVKNYRTAFLQRLADPTRAFDRVTNPYITIDQMTLDLTVFSGEESESNVGPPAVNGNDVDTRYLAGSRQRTGVPSNGTGSHVLFSYTVNDPATQPIDTTASTYFAFADSDGDTNPEGLDHTFNFLNLAFGDVRNPANSNGVVADDVTVVETGANSNRGLPLTPFAVHEWLNRDFASPMEVMMVPACSQGRLFEEFTLNDASATNSPYDPNASSDPPTTFRAPFGHLLNFFQSDETEDDASQALRIFDFVATPPRYRGEIEFINPERVPYVPNPNSTFLHARKKLSDYLLPPHNKIWDGRRQGRLNINTIGEYPVWMGLMFNHLSSSERTQTAQGSTRYQEFLESRRGYTPAGGNASRIVDTTQMPPQIESQPYNFDPNSLTEDSPTQFAGIFRTSLDADLAPTLSGGNANALRNRTPAEGTIARAGETSDFDPLFTPDGAGPAHADRSRSSFMDLHSLVRIPNLVSTQSQTFMVRMTIGYFEVDSATSQLGQEYNADIGRQRRYRATYVIDRSIPVGFAGPGTDINAANTVIYSQVEK</sequence>
<feature type="region of interest" description="Disordered" evidence="1">
    <location>
        <begin position="1"/>
        <end position="25"/>
    </location>
</feature>
<evidence type="ECO:0000313" key="4">
    <source>
        <dbReference type="Proteomes" id="UP000317238"/>
    </source>
</evidence>
<evidence type="ECO:0000256" key="2">
    <source>
        <dbReference type="SAM" id="Phobius"/>
    </source>
</evidence>
<proteinExistence type="predicted"/>
<comment type="caution">
    <text evidence="3">The sequence shown here is derived from an EMBL/GenBank/DDBJ whole genome shotgun (WGS) entry which is preliminary data.</text>
</comment>
<evidence type="ECO:0000256" key="1">
    <source>
        <dbReference type="SAM" id="MobiDB-lite"/>
    </source>
</evidence>
<keyword evidence="2" id="KW-0472">Membrane</keyword>
<feature type="region of interest" description="Disordered" evidence="1">
    <location>
        <begin position="1089"/>
        <end position="1114"/>
    </location>
</feature>
<keyword evidence="2" id="KW-1133">Transmembrane helix</keyword>
<reference evidence="3 4" key="1">
    <citation type="submission" date="2019-02" db="EMBL/GenBank/DDBJ databases">
        <title>Deep-cultivation of Planctomycetes and their phenomic and genomic characterization uncovers novel biology.</title>
        <authorList>
            <person name="Wiegand S."/>
            <person name="Jogler M."/>
            <person name="Boedeker C."/>
            <person name="Pinto D."/>
            <person name="Vollmers J."/>
            <person name="Rivas-Marin E."/>
            <person name="Kohn T."/>
            <person name="Peeters S.H."/>
            <person name="Heuer A."/>
            <person name="Rast P."/>
            <person name="Oberbeckmann S."/>
            <person name="Bunk B."/>
            <person name="Jeske O."/>
            <person name="Meyerdierks A."/>
            <person name="Storesund J.E."/>
            <person name="Kallscheuer N."/>
            <person name="Luecker S."/>
            <person name="Lage O.M."/>
            <person name="Pohl T."/>
            <person name="Merkel B.J."/>
            <person name="Hornburger P."/>
            <person name="Mueller R.-W."/>
            <person name="Bruemmer F."/>
            <person name="Labrenz M."/>
            <person name="Spormann A.M."/>
            <person name="Op Den Camp H."/>
            <person name="Overmann J."/>
            <person name="Amann R."/>
            <person name="Jetten M.S.M."/>
            <person name="Mascher T."/>
            <person name="Medema M.H."/>
            <person name="Devos D.P."/>
            <person name="Kaster A.-K."/>
            <person name="Ovreas L."/>
            <person name="Rohde M."/>
            <person name="Galperin M.Y."/>
            <person name="Jogler C."/>
        </authorList>
    </citation>
    <scope>NUCLEOTIDE SEQUENCE [LARGE SCALE GENOMIC DNA]</scope>
    <source>
        <strain evidence="3 4">Pan14r</strain>
    </source>
</reference>